<comment type="caution">
    <text evidence="2">The sequence shown here is derived from an EMBL/GenBank/DDBJ whole genome shotgun (WGS) entry which is preliminary data.</text>
</comment>
<organism evidence="2 3">
    <name type="scientific">Candidatus Danuiimicrobium aquiferis</name>
    <dbReference type="NCBI Taxonomy" id="1801832"/>
    <lineage>
        <taxon>Bacteria</taxon>
        <taxon>Pseudomonadati</taxon>
        <taxon>Candidatus Omnitrophota</taxon>
        <taxon>Candidatus Danuiimicrobium</taxon>
    </lineage>
</organism>
<evidence type="ECO:0000313" key="3">
    <source>
        <dbReference type="Proteomes" id="UP000178187"/>
    </source>
</evidence>
<dbReference type="SUPFAM" id="SSF141371">
    <property type="entry name" value="PilZ domain-like"/>
    <property type="match status" value="1"/>
</dbReference>
<gene>
    <name evidence="2" type="ORF">A3G33_06270</name>
</gene>
<dbReference type="Proteomes" id="UP000178187">
    <property type="component" value="Unassembled WGS sequence"/>
</dbReference>
<protein>
    <recommendedName>
        <fullName evidence="1">PilZ domain-containing protein</fullName>
    </recommendedName>
</protein>
<dbReference type="AlphaFoldDB" id="A0A1G1KWE5"/>
<sequence>MNANQERRQYERLSAQIETEVTDGKSFQIFGYVRDVSLSGLFVTCHRKLAVGTVCQFLLSPDEDFHSDSIRVIGRVVRVDDDGMGVQFMEAVGDNFNRLRDILKSYEK</sequence>
<dbReference type="InterPro" id="IPR009875">
    <property type="entry name" value="PilZ_domain"/>
</dbReference>
<dbReference type="Pfam" id="PF07238">
    <property type="entry name" value="PilZ"/>
    <property type="match status" value="1"/>
</dbReference>
<dbReference type="GO" id="GO:0035438">
    <property type="term" value="F:cyclic-di-GMP binding"/>
    <property type="evidence" value="ECO:0007669"/>
    <property type="project" value="InterPro"/>
</dbReference>
<dbReference type="EMBL" id="MHFR01000046">
    <property type="protein sequence ID" value="OGW96889.1"/>
    <property type="molecule type" value="Genomic_DNA"/>
</dbReference>
<reference evidence="2 3" key="1">
    <citation type="journal article" date="2016" name="Nat. Commun.">
        <title>Thousands of microbial genomes shed light on interconnected biogeochemical processes in an aquifer system.</title>
        <authorList>
            <person name="Anantharaman K."/>
            <person name="Brown C.T."/>
            <person name="Hug L.A."/>
            <person name="Sharon I."/>
            <person name="Castelle C.J."/>
            <person name="Probst A.J."/>
            <person name="Thomas B.C."/>
            <person name="Singh A."/>
            <person name="Wilkins M.J."/>
            <person name="Karaoz U."/>
            <person name="Brodie E.L."/>
            <person name="Williams K.H."/>
            <person name="Hubbard S.S."/>
            <person name="Banfield J.F."/>
        </authorList>
    </citation>
    <scope>NUCLEOTIDE SEQUENCE [LARGE SCALE GENOMIC DNA]</scope>
</reference>
<feature type="domain" description="PilZ" evidence="1">
    <location>
        <begin position="6"/>
        <end position="103"/>
    </location>
</feature>
<proteinExistence type="predicted"/>
<dbReference type="Gene3D" id="2.40.10.220">
    <property type="entry name" value="predicted glycosyltransferase like domains"/>
    <property type="match status" value="1"/>
</dbReference>
<evidence type="ECO:0000259" key="1">
    <source>
        <dbReference type="Pfam" id="PF07238"/>
    </source>
</evidence>
<name>A0A1G1KWE5_9BACT</name>
<accession>A0A1G1KWE5</accession>
<evidence type="ECO:0000313" key="2">
    <source>
        <dbReference type="EMBL" id="OGW96889.1"/>
    </source>
</evidence>